<dbReference type="PANTHER" id="PTHR24173">
    <property type="entry name" value="ANKYRIN REPEAT CONTAINING"/>
    <property type="match status" value="1"/>
</dbReference>
<keyword evidence="1" id="KW-0677">Repeat</keyword>
<dbReference type="RefSeq" id="WP_126019956.1">
    <property type="nucleotide sequence ID" value="NZ_RXFT01000001.1"/>
</dbReference>
<feature type="chain" id="PRO_5018663464" evidence="4">
    <location>
        <begin position="23"/>
        <end position="226"/>
    </location>
</feature>
<evidence type="ECO:0000256" key="3">
    <source>
        <dbReference type="PROSITE-ProRule" id="PRU00023"/>
    </source>
</evidence>
<dbReference type="PROSITE" id="PS50088">
    <property type="entry name" value="ANK_REPEAT"/>
    <property type="match status" value="3"/>
</dbReference>
<dbReference type="InterPro" id="IPR002110">
    <property type="entry name" value="Ankyrin_rpt"/>
</dbReference>
<dbReference type="Pfam" id="PF00023">
    <property type="entry name" value="Ank"/>
    <property type="match status" value="1"/>
</dbReference>
<evidence type="ECO:0000313" key="5">
    <source>
        <dbReference type="EMBL" id="RUR66366.1"/>
    </source>
</evidence>
<evidence type="ECO:0000256" key="2">
    <source>
        <dbReference type="ARBA" id="ARBA00023043"/>
    </source>
</evidence>
<dbReference type="SMART" id="SM00248">
    <property type="entry name" value="ANK"/>
    <property type="match status" value="5"/>
</dbReference>
<dbReference type="AlphaFoldDB" id="A0A3S0Z139"/>
<proteinExistence type="predicted"/>
<dbReference type="Pfam" id="PF12796">
    <property type="entry name" value="Ank_2"/>
    <property type="match status" value="1"/>
</dbReference>
<accession>A0A3S0Z139</accession>
<feature type="repeat" description="ANK" evidence="3">
    <location>
        <begin position="153"/>
        <end position="185"/>
    </location>
</feature>
<feature type="repeat" description="ANK" evidence="3">
    <location>
        <begin position="90"/>
        <end position="122"/>
    </location>
</feature>
<dbReference type="SUPFAM" id="SSF48403">
    <property type="entry name" value="Ankyrin repeat"/>
    <property type="match status" value="1"/>
</dbReference>
<reference evidence="5 6" key="1">
    <citation type="submission" date="2018-12" db="EMBL/GenBank/DDBJ databases">
        <title>The genome sequences of Variovorax guangxiensis DSM 27352.</title>
        <authorList>
            <person name="Gao J."/>
            <person name="Sun J."/>
        </authorList>
    </citation>
    <scope>NUCLEOTIDE SEQUENCE [LARGE SCALE GENOMIC DNA]</scope>
    <source>
        <strain evidence="5 6">DSM 27352</strain>
    </source>
</reference>
<feature type="repeat" description="ANK" evidence="3">
    <location>
        <begin position="120"/>
        <end position="152"/>
    </location>
</feature>
<comment type="caution">
    <text evidence="5">The sequence shown here is derived from an EMBL/GenBank/DDBJ whole genome shotgun (WGS) entry which is preliminary data.</text>
</comment>
<sequence>MKNYFKKSIYLVVIVASFAANAGSFEDFFRAVRGDNASGVSNLIQRGFDPNTRDEHGQTGLLIALREPSPKVIKVLIEAPQTDVDIASPKDETPLMLAAIKGQQDVVAQLLKRDAAVNKTGWTPLHYAATSGQIAIMKTLLENFAFIDAQSPNGTTPLMMAAMYGSNDAVKLLLEEGADTTMKNQLGMTAVDFANKANRSEAASMIAAAANAKASAAKAVPKDGKW</sequence>
<keyword evidence="2 3" id="KW-0040">ANK repeat</keyword>
<dbReference type="PANTHER" id="PTHR24173:SF74">
    <property type="entry name" value="ANKYRIN REPEAT DOMAIN-CONTAINING PROTEIN 16"/>
    <property type="match status" value="1"/>
</dbReference>
<organism evidence="5 6">
    <name type="scientific">Variovorax guangxiensis</name>
    <dbReference type="NCBI Taxonomy" id="1775474"/>
    <lineage>
        <taxon>Bacteria</taxon>
        <taxon>Pseudomonadati</taxon>
        <taxon>Pseudomonadota</taxon>
        <taxon>Betaproteobacteria</taxon>
        <taxon>Burkholderiales</taxon>
        <taxon>Comamonadaceae</taxon>
        <taxon>Variovorax</taxon>
    </lineage>
</organism>
<evidence type="ECO:0000313" key="6">
    <source>
        <dbReference type="Proteomes" id="UP000281118"/>
    </source>
</evidence>
<dbReference type="InterPro" id="IPR036770">
    <property type="entry name" value="Ankyrin_rpt-contain_sf"/>
</dbReference>
<dbReference type="Proteomes" id="UP000281118">
    <property type="component" value="Unassembled WGS sequence"/>
</dbReference>
<dbReference type="OrthoDB" id="198309at2"/>
<feature type="signal peptide" evidence="4">
    <location>
        <begin position="1"/>
        <end position="22"/>
    </location>
</feature>
<keyword evidence="4" id="KW-0732">Signal</keyword>
<protein>
    <submittedName>
        <fullName evidence="5">Ankyrin repeat domain-containing protein</fullName>
    </submittedName>
</protein>
<gene>
    <name evidence="5" type="ORF">EJP67_04755</name>
</gene>
<evidence type="ECO:0000256" key="4">
    <source>
        <dbReference type="SAM" id="SignalP"/>
    </source>
</evidence>
<evidence type="ECO:0000256" key="1">
    <source>
        <dbReference type="ARBA" id="ARBA00022737"/>
    </source>
</evidence>
<dbReference type="PROSITE" id="PS50297">
    <property type="entry name" value="ANK_REP_REGION"/>
    <property type="match status" value="3"/>
</dbReference>
<dbReference type="EMBL" id="RXFT01000001">
    <property type="protein sequence ID" value="RUR66366.1"/>
    <property type="molecule type" value="Genomic_DNA"/>
</dbReference>
<dbReference type="PRINTS" id="PR01415">
    <property type="entry name" value="ANKYRIN"/>
</dbReference>
<dbReference type="Gene3D" id="1.25.40.20">
    <property type="entry name" value="Ankyrin repeat-containing domain"/>
    <property type="match status" value="1"/>
</dbReference>
<name>A0A3S0Z139_9BURK</name>